<comment type="caution">
    <text evidence="1">The sequence shown here is derived from an EMBL/GenBank/DDBJ whole genome shotgun (WGS) entry which is preliminary data.</text>
</comment>
<gene>
    <name evidence="1" type="ORF">SDC9_206320</name>
</gene>
<dbReference type="EMBL" id="VSSQ01131527">
    <property type="protein sequence ID" value="MPN58613.1"/>
    <property type="molecule type" value="Genomic_DNA"/>
</dbReference>
<protein>
    <recommendedName>
        <fullName evidence="2">Glutamine amidotransferase domain-containing protein</fullName>
    </recommendedName>
</protein>
<proteinExistence type="predicted"/>
<reference evidence="1" key="1">
    <citation type="submission" date="2019-08" db="EMBL/GenBank/DDBJ databases">
        <authorList>
            <person name="Kucharzyk K."/>
            <person name="Murdoch R.W."/>
            <person name="Higgins S."/>
            <person name="Loffler F."/>
        </authorList>
    </citation>
    <scope>NUCLEOTIDE SEQUENCE</scope>
</reference>
<organism evidence="1">
    <name type="scientific">bioreactor metagenome</name>
    <dbReference type="NCBI Taxonomy" id="1076179"/>
    <lineage>
        <taxon>unclassified sequences</taxon>
        <taxon>metagenomes</taxon>
        <taxon>ecological metagenomes</taxon>
    </lineage>
</organism>
<evidence type="ECO:0000313" key="1">
    <source>
        <dbReference type="EMBL" id="MPN58613.1"/>
    </source>
</evidence>
<name>A0A645JG97_9ZZZZ</name>
<accession>A0A645JG97</accession>
<sequence>MKTKKINILWLYDDLLDLYGDSGNLMIIKHYLKKNQYQYQIDRKSINDV</sequence>
<dbReference type="AlphaFoldDB" id="A0A645JG97"/>
<evidence type="ECO:0008006" key="2">
    <source>
        <dbReference type="Google" id="ProtNLM"/>
    </source>
</evidence>